<evidence type="ECO:0000313" key="2">
    <source>
        <dbReference type="Proteomes" id="UP001054252"/>
    </source>
</evidence>
<dbReference type="Proteomes" id="UP001054252">
    <property type="component" value="Unassembled WGS sequence"/>
</dbReference>
<dbReference type="EMBL" id="BPVZ01000118">
    <property type="protein sequence ID" value="GKV36832.1"/>
    <property type="molecule type" value="Genomic_DNA"/>
</dbReference>
<organism evidence="1 2">
    <name type="scientific">Rubroshorea leprosula</name>
    <dbReference type="NCBI Taxonomy" id="152421"/>
    <lineage>
        <taxon>Eukaryota</taxon>
        <taxon>Viridiplantae</taxon>
        <taxon>Streptophyta</taxon>
        <taxon>Embryophyta</taxon>
        <taxon>Tracheophyta</taxon>
        <taxon>Spermatophyta</taxon>
        <taxon>Magnoliopsida</taxon>
        <taxon>eudicotyledons</taxon>
        <taxon>Gunneridae</taxon>
        <taxon>Pentapetalae</taxon>
        <taxon>rosids</taxon>
        <taxon>malvids</taxon>
        <taxon>Malvales</taxon>
        <taxon>Dipterocarpaceae</taxon>
        <taxon>Rubroshorea</taxon>
    </lineage>
</organism>
<reference evidence="1 2" key="1">
    <citation type="journal article" date="2021" name="Commun. Biol.">
        <title>The genome of Shorea leprosula (Dipterocarpaceae) highlights the ecological relevance of drought in aseasonal tropical rainforests.</title>
        <authorList>
            <person name="Ng K.K.S."/>
            <person name="Kobayashi M.J."/>
            <person name="Fawcett J.A."/>
            <person name="Hatakeyama M."/>
            <person name="Paape T."/>
            <person name="Ng C.H."/>
            <person name="Ang C.C."/>
            <person name="Tnah L.H."/>
            <person name="Lee C.T."/>
            <person name="Nishiyama T."/>
            <person name="Sese J."/>
            <person name="O'Brien M.J."/>
            <person name="Copetti D."/>
            <person name="Mohd Noor M.I."/>
            <person name="Ong R.C."/>
            <person name="Putra M."/>
            <person name="Sireger I.Z."/>
            <person name="Indrioko S."/>
            <person name="Kosugi Y."/>
            <person name="Izuno A."/>
            <person name="Isagi Y."/>
            <person name="Lee S.L."/>
            <person name="Shimizu K.K."/>
        </authorList>
    </citation>
    <scope>NUCLEOTIDE SEQUENCE [LARGE SCALE GENOMIC DNA]</scope>
    <source>
        <strain evidence="1">214</strain>
    </source>
</reference>
<protein>
    <submittedName>
        <fullName evidence="1">Uncharacterized protein</fullName>
    </submittedName>
</protein>
<name>A0AAV5LJF0_9ROSI</name>
<comment type="caution">
    <text evidence="1">The sequence shown here is derived from an EMBL/GenBank/DDBJ whole genome shotgun (WGS) entry which is preliminary data.</text>
</comment>
<evidence type="ECO:0000313" key="1">
    <source>
        <dbReference type="EMBL" id="GKV36832.1"/>
    </source>
</evidence>
<keyword evidence="2" id="KW-1185">Reference proteome</keyword>
<proteinExistence type="predicted"/>
<sequence length="88" mass="9408">MASMSLITSLPWLTRKSIRTQVPSASCTLPFGSRIRSSLSVNAANITAARPALLHCSFLPSSASSSSLASSFSDIDFGFHFFEVKVLP</sequence>
<accession>A0AAV5LJF0</accession>
<gene>
    <name evidence="1" type="ORF">SLEP1_g44923</name>
</gene>
<dbReference type="AlphaFoldDB" id="A0AAV5LJF0"/>